<dbReference type="STRING" id="1288484.GCA_000348665_03052"/>
<proteinExistence type="predicted"/>
<feature type="transmembrane region" description="Helical" evidence="1">
    <location>
        <begin position="35"/>
        <end position="55"/>
    </location>
</feature>
<reference evidence="2 3" key="1">
    <citation type="submission" date="2018-07" db="EMBL/GenBank/DDBJ databases">
        <title>Complete Genome and Methylome Analysis of Deinococcus wulumuqiensis NEB 479.</title>
        <authorList>
            <person name="Fomenkov A."/>
            <person name="Luyten Y."/>
            <person name="Vincze T."/>
            <person name="Anton B.P."/>
            <person name="Clark T."/>
            <person name="Roberts R.J."/>
            <person name="Morgan R.D."/>
        </authorList>
    </citation>
    <scope>NUCLEOTIDE SEQUENCE [LARGE SCALE GENOMIC DNA]</scope>
    <source>
        <strain evidence="2 3">NEB 479</strain>
    </source>
</reference>
<keyword evidence="2" id="KW-0131">Cell cycle</keyword>
<evidence type="ECO:0000313" key="2">
    <source>
        <dbReference type="EMBL" id="AXG99288.1"/>
    </source>
</evidence>
<keyword evidence="1" id="KW-0472">Membrane</keyword>
<name>A0A345IHW6_9DEIO</name>
<organism evidence="2 3">
    <name type="scientific">Deinococcus wulumuqiensis</name>
    <dbReference type="NCBI Taxonomy" id="980427"/>
    <lineage>
        <taxon>Bacteria</taxon>
        <taxon>Thermotogati</taxon>
        <taxon>Deinococcota</taxon>
        <taxon>Deinococci</taxon>
        <taxon>Deinococcales</taxon>
        <taxon>Deinococcaceae</taxon>
        <taxon>Deinococcus</taxon>
    </lineage>
</organism>
<keyword evidence="2" id="KW-0132">Cell division</keyword>
<accession>A0A345IHW6</accession>
<protein>
    <submittedName>
        <fullName evidence="2">Cell division protein FtsB</fullName>
    </submittedName>
</protein>
<gene>
    <name evidence="2" type="ORF">DVJ83_09190</name>
</gene>
<keyword evidence="1" id="KW-0812">Transmembrane</keyword>
<dbReference type="GO" id="GO:0051301">
    <property type="term" value="P:cell division"/>
    <property type="evidence" value="ECO:0007669"/>
    <property type="project" value="UniProtKB-KW"/>
</dbReference>
<sequence length="137" mass="15182">MLCSAAMDASPSPAPPSQRTWRETWRLRWRQLRRLPLTMMITCLLLLLGSVQLAFQIGNNAYRTLTWTGETQEVRGRVAALQADLRMLKDAEAAAQDPAYLQVLARCQGFVRAGETLVVASAAPSAPPETCDTRRLP</sequence>
<keyword evidence="1" id="KW-1133">Transmembrane helix</keyword>
<evidence type="ECO:0000313" key="3">
    <source>
        <dbReference type="Proteomes" id="UP000253744"/>
    </source>
</evidence>
<evidence type="ECO:0000256" key="1">
    <source>
        <dbReference type="SAM" id="Phobius"/>
    </source>
</evidence>
<dbReference type="EMBL" id="CP031158">
    <property type="protein sequence ID" value="AXG99288.1"/>
    <property type="molecule type" value="Genomic_DNA"/>
</dbReference>
<dbReference type="Proteomes" id="UP000253744">
    <property type="component" value="Chromosome"/>
</dbReference>
<dbReference type="AlphaFoldDB" id="A0A345IHW6"/>
<dbReference type="KEGG" id="dwu:DVJ83_09190"/>